<dbReference type="PANTHER" id="PTHR31113">
    <property type="entry name" value="UPF0496 PROTEIN 3-RELATED"/>
    <property type="match status" value="1"/>
</dbReference>
<dbReference type="Proteomes" id="UP001417504">
    <property type="component" value="Unassembled WGS sequence"/>
</dbReference>
<comment type="subcellular location">
    <subcellularLocation>
        <location evidence="1">Membrane</location>
    </subcellularLocation>
</comment>
<dbReference type="EMBL" id="JBBNAE010000004">
    <property type="protein sequence ID" value="KAK9130765.1"/>
    <property type="molecule type" value="Genomic_DNA"/>
</dbReference>
<proteinExistence type="inferred from homology"/>
<accession>A0AAP0P791</accession>
<keyword evidence="7" id="KW-1185">Reference proteome</keyword>
<evidence type="ECO:0000313" key="6">
    <source>
        <dbReference type="EMBL" id="KAK9130765.1"/>
    </source>
</evidence>
<evidence type="ECO:0000256" key="2">
    <source>
        <dbReference type="ARBA" id="ARBA00009074"/>
    </source>
</evidence>
<evidence type="ECO:0000256" key="5">
    <source>
        <dbReference type="ARBA" id="ARBA00023136"/>
    </source>
</evidence>
<keyword evidence="5" id="KW-0472">Membrane</keyword>
<comment type="caution">
    <text evidence="6">The sequence shown here is derived from an EMBL/GenBank/DDBJ whole genome shotgun (WGS) entry which is preliminary data.</text>
</comment>
<sequence length="325" mass="37974">MERGSLSNNLDNVGNKLNISEEYTEVICRSKSFTDLRSKAHHVQLRSTAIVSSSSSTIPSYTNILTGYLLEPEQHIITDMTKTSLLHHLIIEYFDGSFEASKLCGFLLQNIHETRVNYSAIQRVIRLTKRVVVVNNSNNSFDDHDNIIPSYSTYHFSKHQLAYNIFMELLSFIELSNPWASTNPILNFTLIRYKYKSMLNRLTVARDKMEKMVKFMRLMRFYDVSMRRVHKQLDAAAKGVYILYRDLDTIERLTRRLHDEVEHQKAIAALCVKNKEVIILKEVAREFKMHESCFLKQIGELEEHIYLCFLTINRSRRACYTINSI</sequence>
<keyword evidence="3" id="KW-0812">Transmembrane</keyword>
<keyword evidence="4" id="KW-1133">Transmembrane helix</keyword>
<dbReference type="InterPro" id="IPR007749">
    <property type="entry name" value="DUF677"/>
</dbReference>
<organism evidence="6 7">
    <name type="scientific">Stephania japonica</name>
    <dbReference type="NCBI Taxonomy" id="461633"/>
    <lineage>
        <taxon>Eukaryota</taxon>
        <taxon>Viridiplantae</taxon>
        <taxon>Streptophyta</taxon>
        <taxon>Embryophyta</taxon>
        <taxon>Tracheophyta</taxon>
        <taxon>Spermatophyta</taxon>
        <taxon>Magnoliopsida</taxon>
        <taxon>Ranunculales</taxon>
        <taxon>Menispermaceae</taxon>
        <taxon>Menispermoideae</taxon>
        <taxon>Cissampelideae</taxon>
        <taxon>Stephania</taxon>
    </lineage>
</organism>
<comment type="similarity">
    <text evidence="2">Belongs to the UPF0496 family.</text>
</comment>
<gene>
    <name evidence="6" type="ORF">Sjap_011252</name>
</gene>
<protein>
    <submittedName>
        <fullName evidence="6">Uncharacterized protein</fullName>
    </submittedName>
</protein>
<evidence type="ECO:0000256" key="4">
    <source>
        <dbReference type="ARBA" id="ARBA00022989"/>
    </source>
</evidence>
<evidence type="ECO:0000313" key="7">
    <source>
        <dbReference type="Proteomes" id="UP001417504"/>
    </source>
</evidence>
<reference evidence="6 7" key="1">
    <citation type="submission" date="2024-01" db="EMBL/GenBank/DDBJ databases">
        <title>Genome assemblies of Stephania.</title>
        <authorList>
            <person name="Yang L."/>
        </authorList>
    </citation>
    <scope>NUCLEOTIDE SEQUENCE [LARGE SCALE GENOMIC DNA]</scope>
    <source>
        <strain evidence="6">QJT</strain>
        <tissue evidence="6">Leaf</tissue>
    </source>
</reference>
<dbReference type="AlphaFoldDB" id="A0AAP0P791"/>
<name>A0AAP0P791_9MAGN</name>
<evidence type="ECO:0000256" key="3">
    <source>
        <dbReference type="ARBA" id="ARBA00022692"/>
    </source>
</evidence>
<dbReference type="GO" id="GO:0016020">
    <property type="term" value="C:membrane"/>
    <property type="evidence" value="ECO:0007669"/>
    <property type="project" value="UniProtKB-SubCell"/>
</dbReference>
<evidence type="ECO:0000256" key="1">
    <source>
        <dbReference type="ARBA" id="ARBA00004370"/>
    </source>
</evidence>
<dbReference type="PANTHER" id="PTHR31113:SF20">
    <property type="entry name" value="UPF0496 PROTEIN 2-RELATED"/>
    <property type="match status" value="1"/>
</dbReference>